<evidence type="ECO:0000259" key="16">
    <source>
        <dbReference type="Pfam" id="PF07715"/>
    </source>
</evidence>
<dbReference type="PROSITE" id="PS52016">
    <property type="entry name" value="TONB_DEPENDENT_REC_3"/>
    <property type="match status" value="1"/>
</dbReference>
<keyword evidence="6 14" id="KW-0732">Signal</keyword>
<comment type="similarity">
    <text evidence="2 12 13">Belongs to the TonB-dependent receptor family.</text>
</comment>
<dbReference type="GO" id="GO:0009279">
    <property type="term" value="C:cell outer membrane"/>
    <property type="evidence" value="ECO:0007669"/>
    <property type="project" value="UniProtKB-SubCell"/>
</dbReference>
<evidence type="ECO:0000259" key="15">
    <source>
        <dbReference type="Pfam" id="PF00593"/>
    </source>
</evidence>
<dbReference type="GO" id="GO:0006811">
    <property type="term" value="P:monoatomic ion transport"/>
    <property type="evidence" value="ECO:0007669"/>
    <property type="project" value="UniProtKB-KW"/>
</dbReference>
<evidence type="ECO:0000256" key="13">
    <source>
        <dbReference type="RuleBase" id="RU003357"/>
    </source>
</evidence>
<evidence type="ECO:0000256" key="6">
    <source>
        <dbReference type="ARBA" id="ARBA00022729"/>
    </source>
</evidence>
<dbReference type="Gene3D" id="2.40.170.20">
    <property type="entry name" value="TonB-dependent receptor, beta-barrel domain"/>
    <property type="match status" value="1"/>
</dbReference>
<keyword evidence="8 13" id="KW-0798">TonB box</keyword>
<dbReference type="GO" id="GO:0015889">
    <property type="term" value="P:cobalamin transport"/>
    <property type="evidence" value="ECO:0007669"/>
    <property type="project" value="TreeGrafter"/>
</dbReference>
<comment type="caution">
    <text evidence="17">The sequence shown here is derived from an EMBL/GenBank/DDBJ whole genome shotgun (WGS) entry which is preliminary data.</text>
</comment>
<dbReference type="Gene3D" id="2.170.130.10">
    <property type="entry name" value="TonB-dependent receptor, plug domain"/>
    <property type="match status" value="1"/>
</dbReference>
<evidence type="ECO:0000313" key="18">
    <source>
        <dbReference type="Proteomes" id="UP000574067"/>
    </source>
</evidence>
<dbReference type="CDD" id="cd01347">
    <property type="entry name" value="ligand_gated_channel"/>
    <property type="match status" value="1"/>
</dbReference>
<dbReference type="RefSeq" id="WP_169159837.1">
    <property type="nucleotide sequence ID" value="NZ_JABBFW010000004.1"/>
</dbReference>
<evidence type="ECO:0000256" key="9">
    <source>
        <dbReference type="ARBA" id="ARBA00023136"/>
    </source>
</evidence>
<keyword evidence="10 17" id="KW-0675">Receptor</keyword>
<keyword evidence="5 12" id="KW-0812">Transmembrane</keyword>
<evidence type="ECO:0000256" key="3">
    <source>
        <dbReference type="ARBA" id="ARBA00022448"/>
    </source>
</evidence>
<evidence type="ECO:0000256" key="5">
    <source>
        <dbReference type="ARBA" id="ARBA00022692"/>
    </source>
</evidence>
<dbReference type="Pfam" id="PF07715">
    <property type="entry name" value="Plug"/>
    <property type="match status" value="1"/>
</dbReference>
<organism evidence="17 18">
    <name type="scientific">Azohydromonas caseinilytica</name>
    <dbReference type="NCBI Taxonomy" id="2728836"/>
    <lineage>
        <taxon>Bacteria</taxon>
        <taxon>Pseudomonadati</taxon>
        <taxon>Pseudomonadota</taxon>
        <taxon>Betaproteobacteria</taxon>
        <taxon>Burkholderiales</taxon>
        <taxon>Sphaerotilaceae</taxon>
        <taxon>Azohydromonas</taxon>
    </lineage>
</organism>
<evidence type="ECO:0000256" key="1">
    <source>
        <dbReference type="ARBA" id="ARBA00004571"/>
    </source>
</evidence>
<sequence length="617" mass="66836">MKSLSHRPAALCGLALLALTPIARAADAAAQPVTVAQADLSAQPVVVTATRLPQPVAQTLADVRVIDAQQIRNAGAMSLTEVLQLHGGAEISSNGGAGQNSSVFLRGTNSNHVVVLVDGVRIGNVSDGTTAFEHLPLNQIDRIEVLRGPASSLYGADAIGGVIQIFTKQGEHTSARVGLGSQQTREASASVGRRFGDTSVSLRAGYEKTDGINATNPASGFYYNPDRDGYRNANLGATVAHDWAAGHTLTARAWGSEGLARFDNGLGSTDDRTKRRLSGLSLESSDKLSTTWRSLLRLARGTDHYRTEGSSPSLFRTDQDQFTWQNDVTLPLGALAAGVEWRRERLDSSTRYTQDERILRSVFGSYALTQGAHQVEASLRHDDDSQFGGHNTGRLGYGFQLAPAWRLSAAAGTAFKTPTFNQLYWPLSFGFQGNPNLRPERARNVELAARYDDGALRGGLTLFQNRVRDLIASTPDFSTVVNVNRARIRGATLDAGYVTRLWSARAEWTQQSPENADNGLQLNRRARHFGSASFDWTPGAWRAGAEIVGSGERFNDVANLTRLGGYALLNLRAAYALTPEWSLSARVNNVADKRYELAYGYNRPGREVFVALEYAAK</sequence>
<evidence type="ECO:0000256" key="11">
    <source>
        <dbReference type="ARBA" id="ARBA00023237"/>
    </source>
</evidence>
<dbReference type="InterPro" id="IPR036942">
    <property type="entry name" value="Beta-barrel_TonB_sf"/>
</dbReference>
<dbReference type="Proteomes" id="UP000574067">
    <property type="component" value="Unassembled WGS sequence"/>
</dbReference>
<dbReference type="InterPro" id="IPR012910">
    <property type="entry name" value="Plug_dom"/>
</dbReference>
<feature type="domain" description="TonB-dependent receptor plug" evidence="16">
    <location>
        <begin position="57"/>
        <end position="162"/>
    </location>
</feature>
<evidence type="ECO:0000256" key="14">
    <source>
        <dbReference type="SAM" id="SignalP"/>
    </source>
</evidence>
<evidence type="ECO:0000256" key="2">
    <source>
        <dbReference type="ARBA" id="ARBA00009810"/>
    </source>
</evidence>
<dbReference type="InterPro" id="IPR000531">
    <property type="entry name" value="Beta-barrel_TonB"/>
</dbReference>
<proteinExistence type="inferred from homology"/>
<evidence type="ECO:0000256" key="10">
    <source>
        <dbReference type="ARBA" id="ARBA00023170"/>
    </source>
</evidence>
<evidence type="ECO:0000256" key="12">
    <source>
        <dbReference type="PROSITE-ProRule" id="PRU01360"/>
    </source>
</evidence>
<dbReference type="InterPro" id="IPR037066">
    <property type="entry name" value="Plug_dom_sf"/>
</dbReference>
<keyword evidence="7" id="KW-0406">Ion transport</keyword>
<dbReference type="PANTHER" id="PTHR30069">
    <property type="entry name" value="TONB-DEPENDENT OUTER MEMBRANE RECEPTOR"/>
    <property type="match status" value="1"/>
</dbReference>
<dbReference type="AlphaFoldDB" id="A0A848F8U9"/>
<keyword evidence="18" id="KW-1185">Reference proteome</keyword>
<protein>
    <submittedName>
        <fullName evidence="17">TonB-dependent receptor</fullName>
    </submittedName>
</protein>
<dbReference type="PANTHER" id="PTHR30069:SF53">
    <property type="entry name" value="COLICIN I RECEPTOR-RELATED"/>
    <property type="match status" value="1"/>
</dbReference>
<keyword evidence="4 12" id="KW-1134">Transmembrane beta strand</keyword>
<gene>
    <name evidence="17" type="ORF">HHL10_08065</name>
</gene>
<name>A0A848F8U9_9BURK</name>
<dbReference type="InterPro" id="IPR039426">
    <property type="entry name" value="TonB-dep_rcpt-like"/>
</dbReference>
<dbReference type="SUPFAM" id="SSF56935">
    <property type="entry name" value="Porins"/>
    <property type="match status" value="1"/>
</dbReference>
<accession>A0A848F8U9</accession>
<keyword evidence="3 12" id="KW-0813">Transport</keyword>
<reference evidence="17 18" key="1">
    <citation type="submission" date="2020-04" db="EMBL/GenBank/DDBJ databases">
        <title>Azohydromonas sp. isolated from soil.</title>
        <authorList>
            <person name="Dahal R.H."/>
        </authorList>
    </citation>
    <scope>NUCLEOTIDE SEQUENCE [LARGE SCALE GENOMIC DNA]</scope>
    <source>
        <strain evidence="17 18">G-1-1-14</strain>
    </source>
</reference>
<comment type="subcellular location">
    <subcellularLocation>
        <location evidence="1 12">Cell outer membrane</location>
        <topology evidence="1 12">Multi-pass membrane protein</topology>
    </subcellularLocation>
</comment>
<dbReference type="EMBL" id="JABBFW010000004">
    <property type="protein sequence ID" value="NML14929.1"/>
    <property type="molecule type" value="Genomic_DNA"/>
</dbReference>
<dbReference type="Pfam" id="PF00593">
    <property type="entry name" value="TonB_dep_Rec_b-barrel"/>
    <property type="match status" value="1"/>
</dbReference>
<evidence type="ECO:0000256" key="7">
    <source>
        <dbReference type="ARBA" id="ARBA00023065"/>
    </source>
</evidence>
<keyword evidence="9 12" id="KW-0472">Membrane</keyword>
<keyword evidence="11 12" id="KW-0998">Cell outer membrane</keyword>
<feature type="signal peptide" evidence="14">
    <location>
        <begin position="1"/>
        <end position="25"/>
    </location>
</feature>
<evidence type="ECO:0000256" key="8">
    <source>
        <dbReference type="ARBA" id="ARBA00023077"/>
    </source>
</evidence>
<feature type="chain" id="PRO_5032424143" evidence="14">
    <location>
        <begin position="26"/>
        <end position="617"/>
    </location>
</feature>
<evidence type="ECO:0000256" key="4">
    <source>
        <dbReference type="ARBA" id="ARBA00022452"/>
    </source>
</evidence>
<evidence type="ECO:0000313" key="17">
    <source>
        <dbReference type="EMBL" id="NML14929.1"/>
    </source>
</evidence>
<feature type="domain" description="TonB-dependent receptor-like beta-barrel" evidence="15">
    <location>
        <begin position="206"/>
        <end position="590"/>
    </location>
</feature>